<dbReference type="AlphaFoldDB" id="A0A967B7D2"/>
<evidence type="ECO:0000313" key="2">
    <source>
        <dbReference type="EMBL" id="NHN56096.1"/>
    </source>
</evidence>
<reference evidence="2" key="1">
    <citation type="submission" date="2020-03" db="EMBL/GenBank/DDBJ databases">
        <title>Draft sequencing of Calidifontibacter sp. DB0510.</title>
        <authorList>
            <person name="Kim D.-U."/>
        </authorList>
    </citation>
    <scope>NUCLEOTIDE SEQUENCE</scope>
    <source>
        <strain evidence="2">DB0510</strain>
    </source>
</reference>
<organism evidence="2 3">
    <name type="scientific">Metallococcus carri</name>
    <dbReference type="NCBI Taxonomy" id="1656884"/>
    <lineage>
        <taxon>Bacteria</taxon>
        <taxon>Bacillati</taxon>
        <taxon>Actinomycetota</taxon>
        <taxon>Actinomycetes</taxon>
        <taxon>Micrococcales</taxon>
        <taxon>Dermacoccaceae</taxon>
        <taxon>Metallococcus</taxon>
    </lineage>
</organism>
<evidence type="ECO:0000313" key="3">
    <source>
        <dbReference type="Proteomes" id="UP000744769"/>
    </source>
</evidence>
<comment type="caution">
    <text evidence="2">The sequence shown here is derived from an EMBL/GenBank/DDBJ whole genome shotgun (WGS) entry which is preliminary data.</text>
</comment>
<dbReference type="EMBL" id="JAAOIV010000006">
    <property type="protein sequence ID" value="NHN56096.1"/>
    <property type="molecule type" value="Genomic_DNA"/>
</dbReference>
<accession>A0A967B7D2</accession>
<evidence type="ECO:0000256" key="1">
    <source>
        <dbReference type="SAM" id="MobiDB-lite"/>
    </source>
</evidence>
<gene>
    <name evidence="2" type="ORF">G9U51_09940</name>
</gene>
<protein>
    <submittedName>
        <fullName evidence="2">Uncharacterized protein</fullName>
    </submittedName>
</protein>
<proteinExistence type="predicted"/>
<sequence>MSVLVHECRTCGHNATWHESRERAYTACRCCIAGTADPDPEPTLRPTWTSPGGRLEPLAPPGTVRNERTMHQTVTCDCEACRAAYDHHSTRSP</sequence>
<feature type="region of interest" description="Disordered" evidence="1">
    <location>
        <begin position="41"/>
        <end position="66"/>
    </location>
</feature>
<dbReference type="Proteomes" id="UP000744769">
    <property type="component" value="Unassembled WGS sequence"/>
</dbReference>
<name>A0A967B7D2_9MICO</name>
<keyword evidence="3" id="KW-1185">Reference proteome</keyword>
<dbReference type="RefSeq" id="WP_166196522.1">
    <property type="nucleotide sequence ID" value="NZ_JAAOIV010000006.1"/>
</dbReference>